<dbReference type="Gene3D" id="3.30.1140.40">
    <property type="entry name" value="Tctex-1"/>
    <property type="match status" value="1"/>
</dbReference>
<organism evidence="2 4">
    <name type="scientific">Adineta steineri</name>
    <dbReference type="NCBI Taxonomy" id="433720"/>
    <lineage>
        <taxon>Eukaryota</taxon>
        <taxon>Metazoa</taxon>
        <taxon>Spiralia</taxon>
        <taxon>Gnathifera</taxon>
        <taxon>Rotifera</taxon>
        <taxon>Eurotatoria</taxon>
        <taxon>Bdelloidea</taxon>
        <taxon>Adinetida</taxon>
        <taxon>Adinetidae</taxon>
        <taxon>Adineta</taxon>
    </lineage>
</organism>
<proteinExistence type="inferred from homology"/>
<protein>
    <submittedName>
        <fullName evidence="2">Uncharacterized protein</fullName>
    </submittedName>
</protein>
<accession>A0A815BK79</accession>
<sequence>MADVEKRYFGKPWMIHNDTKLIKQRIYHAHLSHLKPIGDYDLRAKNPLPHQCRRHNSSILPPIARSTSSGSSLAMAPLIPPPITHVEPIPPINTNNTTLHEEAQRFIPRNNISQVSQEPSSVQVSHSAHPKRTKLYKHVQAKINTGLARTNSILPIEPATYQLEPLRPVNWLGLKNEIEHDLHIRTHTKRMQFNSSILYATQLTTLGNLVRSKVKSHLSSTTGSGDERYKIVVHLTIFPTIAAGLHVASRCLWNTDTDNSITIKMQGVDCDILIVVFLCYTEL</sequence>
<gene>
    <name evidence="3" type="ORF">OKA104_LOCUS4374</name>
    <name evidence="2" type="ORF">VCS650_LOCUS29514</name>
</gene>
<dbReference type="GO" id="GO:0007018">
    <property type="term" value="P:microtubule-based movement"/>
    <property type="evidence" value="ECO:0007669"/>
    <property type="project" value="TreeGrafter"/>
</dbReference>
<dbReference type="Proteomes" id="UP000663891">
    <property type="component" value="Unassembled WGS sequence"/>
</dbReference>
<dbReference type="GO" id="GO:0005737">
    <property type="term" value="C:cytoplasm"/>
    <property type="evidence" value="ECO:0007669"/>
    <property type="project" value="TreeGrafter"/>
</dbReference>
<dbReference type="GO" id="GO:0005868">
    <property type="term" value="C:cytoplasmic dynein complex"/>
    <property type="evidence" value="ECO:0007669"/>
    <property type="project" value="TreeGrafter"/>
</dbReference>
<evidence type="ECO:0000256" key="1">
    <source>
        <dbReference type="ARBA" id="ARBA00005361"/>
    </source>
</evidence>
<evidence type="ECO:0000313" key="3">
    <source>
        <dbReference type="EMBL" id="CAF3556710.1"/>
    </source>
</evidence>
<dbReference type="EMBL" id="CAJNON010000458">
    <property type="protein sequence ID" value="CAF1272689.1"/>
    <property type="molecule type" value="Genomic_DNA"/>
</dbReference>
<name>A0A815BK79_9BILA</name>
<dbReference type="CDD" id="cd21451">
    <property type="entry name" value="DLC-like_TCTEX1D"/>
    <property type="match status" value="1"/>
</dbReference>
<reference evidence="2" key="1">
    <citation type="submission" date="2021-02" db="EMBL/GenBank/DDBJ databases">
        <authorList>
            <person name="Nowell W R."/>
        </authorList>
    </citation>
    <scope>NUCLEOTIDE SEQUENCE</scope>
</reference>
<evidence type="ECO:0000313" key="4">
    <source>
        <dbReference type="Proteomes" id="UP000663891"/>
    </source>
</evidence>
<dbReference type="PANTHER" id="PTHR21255">
    <property type="entry name" value="T-COMPLEX-ASSOCIATED-TESTIS-EXPRESSED 1/ DYNEIN LIGHT CHAIN"/>
    <property type="match status" value="1"/>
</dbReference>
<evidence type="ECO:0000313" key="2">
    <source>
        <dbReference type="EMBL" id="CAF1272689.1"/>
    </source>
</evidence>
<dbReference type="PANTHER" id="PTHR21255:SF7">
    <property type="entry name" value="DYNEIN LIGHT CHAIN TCTEX-TYPE PROTEIN 2B"/>
    <property type="match status" value="1"/>
</dbReference>
<dbReference type="Pfam" id="PF03645">
    <property type="entry name" value="Tctex-1"/>
    <property type="match status" value="1"/>
</dbReference>
<dbReference type="AlphaFoldDB" id="A0A815BK79"/>
<comment type="caution">
    <text evidence="2">The sequence shown here is derived from an EMBL/GenBank/DDBJ whole genome shotgun (WGS) entry which is preliminary data.</text>
</comment>
<dbReference type="OrthoDB" id="10260741at2759"/>
<dbReference type="EMBL" id="CAJOAY010000140">
    <property type="protein sequence ID" value="CAF3556710.1"/>
    <property type="molecule type" value="Genomic_DNA"/>
</dbReference>
<dbReference type="InterPro" id="IPR038586">
    <property type="entry name" value="Tctex-1-like_sf"/>
</dbReference>
<dbReference type="Proteomes" id="UP000663881">
    <property type="component" value="Unassembled WGS sequence"/>
</dbReference>
<comment type="similarity">
    <text evidence="1">Belongs to the dynein light chain Tctex-type family.</text>
</comment>
<dbReference type="InterPro" id="IPR005334">
    <property type="entry name" value="Tctex-1-like"/>
</dbReference>
<dbReference type="GO" id="GO:0045505">
    <property type="term" value="F:dynein intermediate chain binding"/>
    <property type="evidence" value="ECO:0007669"/>
    <property type="project" value="TreeGrafter"/>
</dbReference>